<comment type="similarity">
    <text evidence="2">Belongs to the rad1 family.</text>
</comment>
<dbReference type="OrthoDB" id="337581at2759"/>
<feature type="compositionally biased region" description="Polar residues" evidence="6">
    <location>
        <begin position="1"/>
        <end position="22"/>
    </location>
</feature>
<proteinExistence type="inferred from homology"/>
<dbReference type="GO" id="GO:0000077">
    <property type="term" value="P:DNA damage checkpoint signaling"/>
    <property type="evidence" value="ECO:0007669"/>
    <property type="project" value="InterPro"/>
</dbReference>
<evidence type="ECO:0000256" key="5">
    <source>
        <dbReference type="ARBA" id="ARBA00023242"/>
    </source>
</evidence>
<dbReference type="PANTHER" id="PTHR10870">
    <property type="entry name" value="CELL CYCLE CHECKPOINT PROTEIN RAD1"/>
    <property type="match status" value="1"/>
</dbReference>
<gene>
    <name evidence="7" type="ORF">FisN_5Lh214</name>
</gene>
<dbReference type="GO" id="GO:0006281">
    <property type="term" value="P:DNA repair"/>
    <property type="evidence" value="ECO:0007669"/>
    <property type="project" value="UniProtKB-KW"/>
</dbReference>
<accession>A0A1Z5JIR1</accession>
<dbReference type="Gene3D" id="3.70.10.10">
    <property type="match status" value="1"/>
</dbReference>
<keyword evidence="5" id="KW-0539">Nucleus</keyword>
<evidence type="ECO:0008006" key="9">
    <source>
        <dbReference type="Google" id="ProtNLM"/>
    </source>
</evidence>
<feature type="region of interest" description="Disordered" evidence="6">
    <location>
        <begin position="1"/>
        <end position="24"/>
    </location>
</feature>
<organism evidence="7 8">
    <name type="scientific">Fistulifera solaris</name>
    <name type="common">Oleaginous diatom</name>
    <dbReference type="NCBI Taxonomy" id="1519565"/>
    <lineage>
        <taxon>Eukaryota</taxon>
        <taxon>Sar</taxon>
        <taxon>Stramenopiles</taxon>
        <taxon>Ochrophyta</taxon>
        <taxon>Bacillariophyta</taxon>
        <taxon>Bacillariophyceae</taxon>
        <taxon>Bacillariophycidae</taxon>
        <taxon>Naviculales</taxon>
        <taxon>Naviculaceae</taxon>
        <taxon>Fistulifera</taxon>
    </lineage>
</organism>
<keyword evidence="3" id="KW-0227">DNA damage</keyword>
<evidence type="ECO:0000313" key="8">
    <source>
        <dbReference type="Proteomes" id="UP000198406"/>
    </source>
</evidence>
<evidence type="ECO:0000256" key="3">
    <source>
        <dbReference type="ARBA" id="ARBA00022763"/>
    </source>
</evidence>
<evidence type="ECO:0000256" key="4">
    <source>
        <dbReference type="ARBA" id="ARBA00023204"/>
    </source>
</evidence>
<keyword evidence="8" id="KW-1185">Reference proteome</keyword>
<evidence type="ECO:0000256" key="1">
    <source>
        <dbReference type="ARBA" id="ARBA00004123"/>
    </source>
</evidence>
<evidence type="ECO:0000256" key="6">
    <source>
        <dbReference type="SAM" id="MobiDB-lite"/>
    </source>
</evidence>
<feature type="compositionally biased region" description="Low complexity" evidence="6">
    <location>
        <begin position="437"/>
        <end position="453"/>
    </location>
</feature>
<dbReference type="Pfam" id="PF02144">
    <property type="entry name" value="Rad1"/>
    <property type="match status" value="1"/>
</dbReference>
<name>A0A1Z5JIR1_FISSO</name>
<protein>
    <recommendedName>
        <fullName evidence="9">Cell cycle checkpoint control protein RAD9A</fullName>
    </recommendedName>
</protein>
<dbReference type="EMBL" id="BDSP01000074">
    <property type="protein sequence ID" value="GAX13889.1"/>
    <property type="molecule type" value="Genomic_DNA"/>
</dbReference>
<dbReference type="PANTHER" id="PTHR10870:SF0">
    <property type="entry name" value="CELL CYCLE CHECKPOINT PROTEIN RAD1"/>
    <property type="match status" value="1"/>
</dbReference>
<reference evidence="7 8" key="1">
    <citation type="journal article" date="2015" name="Plant Cell">
        <title>Oil accumulation by the oleaginous diatom Fistulifera solaris as revealed by the genome and transcriptome.</title>
        <authorList>
            <person name="Tanaka T."/>
            <person name="Maeda Y."/>
            <person name="Veluchamy A."/>
            <person name="Tanaka M."/>
            <person name="Abida H."/>
            <person name="Marechal E."/>
            <person name="Bowler C."/>
            <person name="Muto M."/>
            <person name="Sunaga Y."/>
            <person name="Tanaka M."/>
            <person name="Yoshino T."/>
            <person name="Taniguchi T."/>
            <person name="Fukuda Y."/>
            <person name="Nemoto M."/>
            <person name="Matsumoto M."/>
            <person name="Wong P.S."/>
            <person name="Aburatani S."/>
            <person name="Fujibuchi W."/>
        </authorList>
    </citation>
    <scope>NUCLEOTIDE SEQUENCE [LARGE SCALE GENOMIC DNA]</scope>
    <source>
        <strain evidence="7 8">JPCC DA0580</strain>
    </source>
</reference>
<sequence>MPRSTEFVSPSASQPTAETVTPNPRKEDEWLLMCRCESARAVVTLLQSLESITKTRKAVQPVTVFCSPSNLTFHVQGATKQLQASIDMQATMFSEYRVHADHRDDETEDWQAGGEFSVNLTSILECLQLLGNNPGIQLTLSYNLRHEVLKIELLQDTVLCTAAIPGMDLPADHSNPSLVKAFGDSPITSRIIMMSNTLQHITTELQLVSGATVATVSLTENEGWVVAVVGHLGECLLSIPAYGSHVINLEINDPHHSCYSYPLSSLLASLKGLDIAQETCITINSIGMMAIQHQILDPSVGGESPSFIDFILCSLKDDDENNDEESRRSLFSRPLSQGSPMQHSQRLVDLHDDEYTERSRASQSRRSTTDKRIPIQSISQGAAQSAGGSQSPSSHGSANAPSPQKEWWDESEDDGGGTGRSKQQKRSLFDRPKQRPRQLSPPSRRNRSSPNRLESGARHSDSDDEDDIEMLDITAAASPQPAIRDEECSSPELLYGKS</sequence>
<dbReference type="GO" id="GO:0030896">
    <property type="term" value="C:checkpoint clamp complex"/>
    <property type="evidence" value="ECO:0007669"/>
    <property type="project" value="TreeGrafter"/>
</dbReference>
<dbReference type="Proteomes" id="UP000198406">
    <property type="component" value="Unassembled WGS sequence"/>
</dbReference>
<evidence type="ECO:0000256" key="2">
    <source>
        <dbReference type="ARBA" id="ARBA00010991"/>
    </source>
</evidence>
<evidence type="ECO:0000313" key="7">
    <source>
        <dbReference type="EMBL" id="GAX13889.1"/>
    </source>
</evidence>
<dbReference type="AlphaFoldDB" id="A0A1Z5JIR1"/>
<dbReference type="InterPro" id="IPR003021">
    <property type="entry name" value="Rad1_Rec1_Rad17"/>
</dbReference>
<feature type="compositionally biased region" description="Low complexity" evidence="6">
    <location>
        <begin position="374"/>
        <end position="398"/>
    </location>
</feature>
<feature type="region of interest" description="Disordered" evidence="6">
    <location>
        <begin position="322"/>
        <end position="498"/>
    </location>
</feature>
<comment type="subcellular location">
    <subcellularLocation>
        <location evidence="1">Nucleus</location>
    </subcellularLocation>
</comment>
<keyword evidence="4" id="KW-0234">DNA repair</keyword>
<comment type="caution">
    <text evidence="7">The sequence shown here is derived from an EMBL/GenBank/DDBJ whole genome shotgun (WGS) entry which is preliminary data.</text>
</comment>
<feature type="compositionally biased region" description="Polar residues" evidence="6">
    <location>
        <begin position="334"/>
        <end position="345"/>
    </location>
</feature>
<dbReference type="InParanoid" id="A0A1Z5JIR1"/>